<reference evidence="9" key="2">
    <citation type="submission" date="2023-11" db="UniProtKB">
        <authorList>
            <consortium name="WormBaseParasite"/>
        </authorList>
    </citation>
    <scope>IDENTIFICATION</scope>
</reference>
<feature type="transmembrane region" description="Helical" evidence="7">
    <location>
        <begin position="431"/>
        <end position="449"/>
    </location>
</feature>
<evidence type="ECO:0000256" key="2">
    <source>
        <dbReference type="ARBA" id="ARBA00006772"/>
    </source>
</evidence>
<evidence type="ECO:0000256" key="7">
    <source>
        <dbReference type="SAM" id="Phobius"/>
    </source>
</evidence>
<feature type="transmembrane region" description="Helical" evidence="7">
    <location>
        <begin position="371"/>
        <end position="391"/>
    </location>
</feature>
<dbReference type="AlphaFoldDB" id="A0AA85IPW6"/>
<evidence type="ECO:0000256" key="5">
    <source>
        <dbReference type="ARBA" id="ARBA00022989"/>
    </source>
</evidence>
<accession>A0AA85IPW6</accession>
<dbReference type="WBParaSite" id="TREG1_101560.2">
    <property type="protein sequence ID" value="TREG1_101560.2"/>
    <property type="gene ID" value="TREG1_101560"/>
</dbReference>
<keyword evidence="3" id="KW-0813">Transport</keyword>
<feature type="transmembrane region" description="Helical" evidence="7">
    <location>
        <begin position="12"/>
        <end position="33"/>
    </location>
</feature>
<keyword evidence="6 7" id="KW-0472">Membrane</keyword>
<name>A0AA85IPW6_TRIRE</name>
<feature type="transmembrane region" description="Helical" evidence="7">
    <location>
        <begin position="492"/>
        <end position="516"/>
    </location>
</feature>
<keyword evidence="4 7" id="KW-0812">Transmembrane</keyword>
<evidence type="ECO:0000313" key="9">
    <source>
        <dbReference type="WBParaSite" id="TREG1_101560.2"/>
    </source>
</evidence>
<dbReference type="PROSITE" id="PS01271">
    <property type="entry name" value="NA_SULFATE"/>
    <property type="match status" value="1"/>
</dbReference>
<dbReference type="InterPro" id="IPR031312">
    <property type="entry name" value="Na/sul_symport_CS"/>
</dbReference>
<feature type="transmembrane region" description="Helical" evidence="7">
    <location>
        <begin position="469"/>
        <end position="485"/>
    </location>
</feature>
<feature type="transmembrane region" description="Helical" evidence="7">
    <location>
        <begin position="554"/>
        <end position="578"/>
    </location>
</feature>
<dbReference type="InterPro" id="IPR001898">
    <property type="entry name" value="SLC13A/DASS"/>
</dbReference>
<feature type="transmembrane region" description="Helical" evidence="7">
    <location>
        <begin position="522"/>
        <end position="542"/>
    </location>
</feature>
<feature type="transmembrane region" description="Helical" evidence="7">
    <location>
        <begin position="229"/>
        <end position="252"/>
    </location>
</feature>
<feature type="transmembrane region" description="Helical" evidence="7">
    <location>
        <begin position="333"/>
        <end position="351"/>
    </location>
</feature>
<evidence type="ECO:0000256" key="3">
    <source>
        <dbReference type="ARBA" id="ARBA00022448"/>
    </source>
</evidence>
<proteinExistence type="inferred from homology"/>
<dbReference type="GO" id="GO:0005886">
    <property type="term" value="C:plasma membrane"/>
    <property type="evidence" value="ECO:0007669"/>
    <property type="project" value="TreeGrafter"/>
</dbReference>
<feature type="transmembrane region" description="Helical" evidence="7">
    <location>
        <begin position="272"/>
        <end position="299"/>
    </location>
</feature>
<feature type="transmembrane region" description="Helical" evidence="7">
    <location>
        <begin position="45"/>
        <end position="72"/>
    </location>
</feature>
<comment type="similarity">
    <text evidence="2">Belongs to the SLC13A/DASS transporter (TC 2.A.47) family. NADC subfamily.</text>
</comment>
<dbReference type="PANTHER" id="PTHR10283:SF82">
    <property type="entry name" value="SOLUTE CARRIER FAMILY 13 MEMBER 2"/>
    <property type="match status" value="1"/>
</dbReference>
<organism evidence="8 9">
    <name type="scientific">Trichobilharzia regenti</name>
    <name type="common">Nasal bird schistosome</name>
    <dbReference type="NCBI Taxonomy" id="157069"/>
    <lineage>
        <taxon>Eukaryota</taxon>
        <taxon>Metazoa</taxon>
        <taxon>Spiralia</taxon>
        <taxon>Lophotrochozoa</taxon>
        <taxon>Platyhelminthes</taxon>
        <taxon>Trematoda</taxon>
        <taxon>Digenea</taxon>
        <taxon>Strigeidida</taxon>
        <taxon>Schistosomatoidea</taxon>
        <taxon>Schistosomatidae</taxon>
        <taxon>Trichobilharzia</taxon>
    </lineage>
</organism>
<comment type="subcellular location">
    <subcellularLocation>
        <location evidence="1">Membrane</location>
        <topology evidence="1">Multi-pass membrane protein</topology>
    </subcellularLocation>
</comment>
<dbReference type="Pfam" id="PF00939">
    <property type="entry name" value="Na_sulph_symp"/>
    <property type="match status" value="1"/>
</dbReference>
<keyword evidence="5 7" id="KW-1133">Transmembrane helix</keyword>
<feature type="transmembrane region" description="Helical" evidence="7">
    <location>
        <begin position="129"/>
        <end position="146"/>
    </location>
</feature>
<evidence type="ECO:0000256" key="6">
    <source>
        <dbReference type="ARBA" id="ARBA00023136"/>
    </source>
</evidence>
<dbReference type="PANTHER" id="PTHR10283">
    <property type="entry name" value="SOLUTE CARRIER FAMILY 13 MEMBER"/>
    <property type="match status" value="1"/>
</dbReference>
<dbReference type="Proteomes" id="UP000050795">
    <property type="component" value="Unassembled WGS sequence"/>
</dbReference>
<evidence type="ECO:0000313" key="8">
    <source>
        <dbReference type="Proteomes" id="UP000050795"/>
    </source>
</evidence>
<reference evidence="8" key="1">
    <citation type="submission" date="2022-06" db="EMBL/GenBank/DDBJ databases">
        <authorList>
            <person name="Berger JAMES D."/>
            <person name="Berger JAMES D."/>
        </authorList>
    </citation>
    <scope>NUCLEOTIDE SEQUENCE [LARGE SCALE GENOMIC DNA]</scope>
</reference>
<evidence type="ECO:0000256" key="1">
    <source>
        <dbReference type="ARBA" id="ARBA00004141"/>
    </source>
</evidence>
<keyword evidence="8" id="KW-1185">Reference proteome</keyword>
<protein>
    <submittedName>
        <fullName evidence="9">Uncharacterized protein</fullName>
    </submittedName>
</protein>
<evidence type="ECO:0000256" key="4">
    <source>
        <dbReference type="ARBA" id="ARBA00022692"/>
    </source>
</evidence>
<sequence length="591" mass="65330">MRLSGKLKELWITYLAFKGVLFTCAYALILSILPLMVPGKPAKAAYVLLLMSGLWITEIIPIYVTGLIPMVLGPLLQLSYPSKISPAYTTDTNMLTLGGLLMACAVENNDVHKRIAISILRLFGSDPKMLLFGIMLPSWFLSMWMSNTATTAMMITIVDALLTNLTKIEEEDYLETDGGNELLQEERNTVQERTHNSYSQLNDAELSPDHVVRQSMSPKRLKEVLRMNAGLSLSISYASSVGGIATTVGTPPNTYLYGLIVSRYGDSTDLDFGTWMLFALPLSIIMFLIVWFWFSVLFFGPRNLLTFKQSERKKKIIVRVLDAEHEKLGSFKYCEGLTIILFTILTILWITRKSGTIGWGRFFVDKNDPKAISYVSDSSAAILMSIIVMIVPASHPVTLWKHWKHCYETKTEPNAVITRALLPWNVAVKRLPWGVIVVIGGGYALAVLVQDSGLSSNIGKYLGDHLKNVSVTVLSTVCIYAIAVFTEFMTNLAAVSIFLPIILSLCEGIGIHPFILALPVTVASSFAFVLPVATLPNTIVFAKGRVKVKHMVMAGVPLNIISGLVLLTAMSTYAVPLFGLNNKPSWMNNVR</sequence>
<dbReference type="GO" id="GO:0015141">
    <property type="term" value="F:succinate transmembrane transporter activity"/>
    <property type="evidence" value="ECO:0007669"/>
    <property type="project" value="UniProtKB-ARBA"/>
</dbReference>